<sequence length="101" mass="12038">MGLGCVVMGIPIFSFFTSTCVYLDVFFLFLYFTVHVKRSRRRWFSVWEMRSIRFGRRIIGHGIIGVSTLVELFLFFCVSYIFSYFFLFFLVSSHFLCYDVT</sequence>
<keyword evidence="1" id="KW-0812">Transmembrane</keyword>
<protein>
    <submittedName>
        <fullName evidence="2">Uncharacterized protein</fullName>
    </submittedName>
</protein>
<organism evidence="2 3">
    <name type="scientific">Aspergillus phoenicis ATCC 13157</name>
    <dbReference type="NCBI Taxonomy" id="1353007"/>
    <lineage>
        <taxon>Eukaryota</taxon>
        <taxon>Fungi</taxon>
        <taxon>Dikarya</taxon>
        <taxon>Ascomycota</taxon>
        <taxon>Pezizomycotina</taxon>
        <taxon>Eurotiomycetes</taxon>
        <taxon>Eurotiomycetidae</taxon>
        <taxon>Eurotiales</taxon>
        <taxon>Aspergillaceae</taxon>
        <taxon>Aspergillus</taxon>
    </lineage>
</organism>
<evidence type="ECO:0000313" key="2">
    <source>
        <dbReference type="EMBL" id="RDK45738.1"/>
    </source>
</evidence>
<accession>A0A370PU63</accession>
<proteinExistence type="predicted"/>
<keyword evidence="1" id="KW-0472">Membrane</keyword>
<name>A0A370PU63_ASPPH</name>
<feature type="transmembrane region" description="Helical" evidence="1">
    <location>
        <begin position="54"/>
        <end position="75"/>
    </location>
</feature>
<feature type="transmembrane region" description="Helical" evidence="1">
    <location>
        <begin position="12"/>
        <end position="34"/>
    </location>
</feature>
<evidence type="ECO:0000256" key="1">
    <source>
        <dbReference type="SAM" id="Phobius"/>
    </source>
</evidence>
<gene>
    <name evidence="2" type="ORF">M752DRAFT_122173</name>
</gene>
<reference evidence="2 3" key="1">
    <citation type="submission" date="2018-07" db="EMBL/GenBank/DDBJ databases">
        <title>Section-level genome sequencing of Aspergillus section Nigri to investigate inter- and intra-species variation.</title>
        <authorList>
            <consortium name="DOE Joint Genome Institute"/>
            <person name="Vesth T.C."/>
            <person name="Nybo J.L."/>
            <person name="Theobald S."/>
            <person name="Frisvad J.C."/>
            <person name="Larsen T.O."/>
            <person name="Nielsen K.F."/>
            <person name="Hoof J.B."/>
            <person name="Brandl J."/>
            <person name="Salamov A."/>
            <person name="Riley R."/>
            <person name="Gladden J.M."/>
            <person name="Phatale P."/>
            <person name="Nielsen M.T."/>
            <person name="Lyhne E.K."/>
            <person name="Kogle M.E."/>
            <person name="Strasser K."/>
            <person name="McDonnell E."/>
            <person name="Barry K."/>
            <person name="Clum A."/>
            <person name="Chen C."/>
            <person name="Nolan M."/>
            <person name="Sandor L."/>
            <person name="Kuo A."/>
            <person name="Lipzen A."/>
            <person name="Hainaut M."/>
            <person name="Drula E."/>
            <person name="Tsang A."/>
            <person name="Magnuson J.K."/>
            <person name="Henrissat B."/>
            <person name="Wiebenga A."/>
            <person name="Simmons B.A."/>
            <person name="Makela M.R."/>
            <person name="De vries R.P."/>
            <person name="Grigoriev I.V."/>
            <person name="Mortensen U.H."/>
            <person name="Baker S.E."/>
            <person name="Andersen M.R."/>
        </authorList>
    </citation>
    <scope>NUCLEOTIDE SEQUENCE [LARGE SCALE GENOMIC DNA]</scope>
    <source>
        <strain evidence="2 3">ATCC 13157</strain>
    </source>
</reference>
<dbReference type="Proteomes" id="UP000254937">
    <property type="component" value="Unassembled WGS sequence"/>
</dbReference>
<dbReference type="AlphaFoldDB" id="A0A370PU63"/>
<keyword evidence="3" id="KW-1185">Reference proteome</keyword>
<keyword evidence="1" id="KW-1133">Transmembrane helix</keyword>
<dbReference type="EMBL" id="KZ851847">
    <property type="protein sequence ID" value="RDK45738.1"/>
    <property type="molecule type" value="Genomic_DNA"/>
</dbReference>
<evidence type="ECO:0000313" key="3">
    <source>
        <dbReference type="Proteomes" id="UP000254937"/>
    </source>
</evidence>